<organism evidence="1 2">
    <name type="scientific">Thalassobacterium sedimentorum</name>
    <dbReference type="NCBI Taxonomy" id="3041258"/>
    <lineage>
        <taxon>Bacteria</taxon>
        <taxon>Pseudomonadati</taxon>
        <taxon>Verrucomicrobiota</taxon>
        <taxon>Opitutia</taxon>
        <taxon>Puniceicoccales</taxon>
        <taxon>Coraliomargaritaceae</taxon>
        <taxon>Thalassobacterium</taxon>
    </lineage>
</organism>
<comment type="caution">
    <text evidence="1">The sequence shown here is derived from an EMBL/GenBank/DDBJ whole genome shotgun (WGS) entry which is preliminary data.</text>
</comment>
<reference evidence="1 2" key="1">
    <citation type="submission" date="2023-04" db="EMBL/GenBank/DDBJ databases">
        <title>A novel bacteria isolated from coastal sediment.</title>
        <authorList>
            <person name="Liu X.-J."/>
            <person name="Du Z.-J."/>
        </authorList>
    </citation>
    <scope>NUCLEOTIDE SEQUENCE [LARGE SCALE GENOMIC DNA]</scope>
    <source>
        <strain evidence="1 2">SDUM461004</strain>
    </source>
</reference>
<evidence type="ECO:0000313" key="1">
    <source>
        <dbReference type="EMBL" id="MDQ8194898.1"/>
    </source>
</evidence>
<accession>A0ABU1AL34</accession>
<evidence type="ECO:0008006" key="3">
    <source>
        <dbReference type="Google" id="ProtNLM"/>
    </source>
</evidence>
<dbReference type="Proteomes" id="UP001243717">
    <property type="component" value="Unassembled WGS sequence"/>
</dbReference>
<keyword evidence="2" id="KW-1185">Reference proteome</keyword>
<name>A0ABU1AL34_9BACT</name>
<dbReference type="EMBL" id="JARXIC010000015">
    <property type="protein sequence ID" value="MDQ8194898.1"/>
    <property type="molecule type" value="Genomic_DNA"/>
</dbReference>
<dbReference type="RefSeq" id="WP_308985362.1">
    <property type="nucleotide sequence ID" value="NZ_JARXIC010000015.1"/>
</dbReference>
<proteinExistence type="predicted"/>
<evidence type="ECO:0000313" key="2">
    <source>
        <dbReference type="Proteomes" id="UP001243717"/>
    </source>
</evidence>
<protein>
    <recommendedName>
        <fullName evidence="3">Secreted protein</fullName>
    </recommendedName>
</protein>
<gene>
    <name evidence="1" type="ORF">QEH59_10705</name>
</gene>
<sequence length="152" mass="16476">MKLGIVGLISLFAWNALFGAFGGLLLCIHQDLELHAEKLHAEEVNEELAAAAATASCVTDHCLPNQADACLATGECCIDIELPAELLPVVRFKSDVSSAESLVLLAIFIDCLRAPEPSRSLVFQCSGPRVFESLPESAWLTEYYLQTTVLRV</sequence>